<protein>
    <recommendedName>
        <fullName evidence="4">Excreted virulence factor EspC, type VII ESX diderm</fullName>
    </recommendedName>
</protein>
<reference evidence="3" key="1">
    <citation type="submission" date="2016-10" db="EMBL/GenBank/DDBJ databases">
        <authorList>
            <person name="Varghese N."/>
            <person name="Submissions S."/>
        </authorList>
    </citation>
    <scope>NUCLEOTIDE SEQUENCE [LARGE SCALE GENOMIC DNA]</scope>
    <source>
        <strain evidence="3">DSM 44234</strain>
    </source>
</reference>
<feature type="compositionally biased region" description="Polar residues" evidence="1">
    <location>
        <begin position="82"/>
        <end position="91"/>
    </location>
</feature>
<feature type="region of interest" description="Disordered" evidence="1">
    <location>
        <begin position="82"/>
        <end position="102"/>
    </location>
</feature>
<evidence type="ECO:0000313" key="2">
    <source>
        <dbReference type="EMBL" id="SEC97909.1"/>
    </source>
</evidence>
<dbReference type="Proteomes" id="UP000182241">
    <property type="component" value="Unassembled WGS sequence"/>
</dbReference>
<dbReference type="STRING" id="57704.SAMN04489793_3685"/>
<gene>
    <name evidence="2" type="ORF">SAMN04489793_3685</name>
</gene>
<dbReference type="RefSeq" id="WP_068739013.1">
    <property type="nucleotide sequence ID" value="NZ_CBDRGN010000003.1"/>
</dbReference>
<evidence type="ECO:0008006" key="4">
    <source>
        <dbReference type="Google" id="ProtNLM"/>
    </source>
</evidence>
<dbReference type="OrthoDB" id="4773936at2"/>
<sequence length="102" mass="10728">MTDCVISPATAASHESALTTIATTVSAAGTTSSSNRVGDGDYGALFGWLATRVNDALDDLTESVSRHSGELETHRAEFRRNITVNQQTDQGGATALTETGRR</sequence>
<organism evidence="2 3">
    <name type="scientific">Tsukamurella tyrosinosolvens</name>
    <dbReference type="NCBI Taxonomy" id="57704"/>
    <lineage>
        <taxon>Bacteria</taxon>
        <taxon>Bacillati</taxon>
        <taxon>Actinomycetota</taxon>
        <taxon>Actinomycetes</taxon>
        <taxon>Mycobacteriales</taxon>
        <taxon>Tsukamurellaceae</taxon>
        <taxon>Tsukamurella</taxon>
    </lineage>
</organism>
<evidence type="ECO:0000313" key="3">
    <source>
        <dbReference type="Proteomes" id="UP000182241"/>
    </source>
</evidence>
<evidence type="ECO:0000256" key="1">
    <source>
        <dbReference type="SAM" id="MobiDB-lite"/>
    </source>
</evidence>
<dbReference type="AlphaFoldDB" id="A0A1H4WX70"/>
<proteinExistence type="predicted"/>
<accession>A0A1H4WX70</accession>
<name>A0A1H4WX70_TSUTY</name>
<dbReference type="EMBL" id="FNSA01000003">
    <property type="protein sequence ID" value="SEC97909.1"/>
    <property type="molecule type" value="Genomic_DNA"/>
</dbReference>
<keyword evidence="3" id="KW-1185">Reference proteome</keyword>